<feature type="chain" id="PRO_5010855265" evidence="1">
    <location>
        <begin position="22"/>
        <end position="238"/>
    </location>
</feature>
<dbReference type="SUPFAM" id="SSF48452">
    <property type="entry name" value="TPR-like"/>
    <property type="match status" value="1"/>
</dbReference>
<proteinExistence type="predicted"/>
<dbReference type="InterPro" id="IPR011990">
    <property type="entry name" value="TPR-like_helical_dom_sf"/>
</dbReference>
<organism evidence="2 3">
    <name type="scientific">Rouxiella badensis</name>
    <dbReference type="NCBI Taxonomy" id="1646377"/>
    <lineage>
        <taxon>Bacteria</taxon>
        <taxon>Pseudomonadati</taxon>
        <taxon>Pseudomonadota</taxon>
        <taxon>Gammaproteobacteria</taxon>
        <taxon>Enterobacterales</taxon>
        <taxon>Yersiniaceae</taxon>
        <taxon>Rouxiella</taxon>
    </lineage>
</organism>
<gene>
    <name evidence="2" type="ORF">BS640_11785</name>
</gene>
<name>A0A1X0WEU7_9GAMM</name>
<evidence type="ECO:0000313" key="3">
    <source>
        <dbReference type="Proteomes" id="UP000192536"/>
    </source>
</evidence>
<evidence type="ECO:0000313" key="2">
    <source>
        <dbReference type="EMBL" id="ORJ25292.1"/>
    </source>
</evidence>
<dbReference type="Proteomes" id="UP000192536">
    <property type="component" value="Unassembled WGS sequence"/>
</dbReference>
<dbReference type="RefSeq" id="WP_017492023.1">
    <property type="nucleotide sequence ID" value="NZ_CAUQAZ010000135.1"/>
</dbReference>
<dbReference type="Gene3D" id="1.25.40.10">
    <property type="entry name" value="Tetratricopeptide repeat domain"/>
    <property type="match status" value="1"/>
</dbReference>
<dbReference type="GeneID" id="93568957"/>
<keyword evidence="3" id="KW-1185">Reference proteome</keyword>
<accession>A0A1X0WEU7</accession>
<sequence>MKFWLPACLLAGWFICSNVWAKIDEPDIKADCLKTGLYASSGKVAYQQGDYAKAQNLFRDQVAWSEFCHLPASSTATAYNNIALTYMHQKQYGKAKAWLSLAPQDAKTQFNLEKIQSNLDANPPSNAPAGLYWQYAGEGSWNTVEVKPEESQYVIQFSGMYMGAMSLYYGPNTGNFSTVTAIKNNQAVYHSVDDASAAGTDCTVNLDFAGQNLTLKSVGDCGFGDNVMASGKFMKVED</sequence>
<reference evidence="2 3" key="1">
    <citation type="journal article" date="2017" name="Int. J. Syst. Evol. Microbiol.">
        <title>Rouxiella badensis sp. nov. and Rouxiella silvae sp. nov. isolated from peat bog soil in Germany and emendation of the genus description.</title>
        <authorList>
            <person name="Le Fleche-Mateos A."/>
            <person name="Kugler J.H."/>
            <person name="Hansen S.H."/>
            <person name="Syldatk C."/>
            <person name="Hausmann R."/>
            <person name="Lomprez F."/>
            <person name="Vandenbogaert M."/>
            <person name="Manuguerra J.C."/>
            <person name="Grimont P.A."/>
        </authorList>
    </citation>
    <scope>NUCLEOTIDE SEQUENCE [LARGE SCALE GENOMIC DNA]</scope>
    <source>
        <strain evidence="2 3">DSM 100043</strain>
    </source>
</reference>
<comment type="caution">
    <text evidence="2">The sequence shown here is derived from an EMBL/GenBank/DDBJ whole genome shotgun (WGS) entry which is preliminary data.</text>
</comment>
<keyword evidence="1" id="KW-0732">Signal</keyword>
<protein>
    <submittedName>
        <fullName evidence="2">Tetratricopeptide repeat protein</fullName>
    </submittedName>
</protein>
<dbReference type="EMBL" id="MRWE01000017">
    <property type="protein sequence ID" value="ORJ25292.1"/>
    <property type="molecule type" value="Genomic_DNA"/>
</dbReference>
<evidence type="ECO:0000256" key="1">
    <source>
        <dbReference type="SAM" id="SignalP"/>
    </source>
</evidence>
<feature type="signal peptide" evidence="1">
    <location>
        <begin position="1"/>
        <end position="21"/>
    </location>
</feature>
<dbReference type="AlphaFoldDB" id="A0A1X0WEU7"/>